<dbReference type="Proteomes" id="UP000640052">
    <property type="component" value="Unassembled WGS sequence"/>
</dbReference>
<dbReference type="SUPFAM" id="SSF82171">
    <property type="entry name" value="DPP6 N-terminal domain-like"/>
    <property type="match status" value="1"/>
</dbReference>
<keyword evidence="1" id="KW-0812">Transmembrane</keyword>
<dbReference type="EMBL" id="BOOA01000050">
    <property type="protein sequence ID" value="GIH27113.1"/>
    <property type="molecule type" value="Genomic_DNA"/>
</dbReference>
<evidence type="ECO:0000256" key="1">
    <source>
        <dbReference type="SAM" id="Phobius"/>
    </source>
</evidence>
<dbReference type="Gene3D" id="2.120.10.30">
    <property type="entry name" value="TolB, C-terminal domain"/>
    <property type="match status" value="1"/>
</dbReference>
<keyword evidence="1" id="KW-1133">Transmembrane helix</keyword>
<keyword evidence="3" id="KW-1185">Reference proteome</keyword>
<protein>
    <submittedName>
        <fullName evidence="2">Uncharacterized protein</fullName>
    </submittedName>
</protein>
<dbReference type="RefSeq" id="WP_204043780.1">
    <property type="nucleotide sequence ID" value="NZ_BOOA01000050.1"/>
</dbReference>
<sequence>MNEIINRLTDAARATGETIENVRPLELEPSRPRMSWLVPVAAATAVMAAIAGGTVFVAGGGLSSAAAPASPPKFFVDARPSSAIIVRAVDGGAETDRISDPGDGTRFSLLQAAQDNRLFYAASSTGSCGSSLYRMMLDENGKISQFGTASATPPPGNQIVSLAVSGDGSKLAYALHPCAPGEIGGKLVVMDTATGESRTWASPEGVGLLSLSMSADGSKVAFQRTMSQVTAASEPSVTAVPGVPEPSITPGSLPPKVIATAAPTPDPRVGNPNFPPEVTATVTVQPVAPPTAIPDPTVTATVTPSIPVETVPPTSLTDPPVNPVEIEPARPESSVPVPTATITLVPSPGTPSGNAVPVPMPLEMSSCRFAVWRAGSAISVCADPPLVSVLDTTAPGDNLDQARTVKLPDTFEGLWGGFSGIHLSPDGERLLGLLGSRRVEVVGGTPRRHDGDSGIVAFSAEDGTPQEMLFRSKETAMQLLDVDGTGDNLLIRKDGEIGTVTDGKYRPLLPNAEFTYMGSFGTEIAW</sequence>
<feature type="transmembrane region" description="Helical" evidence="1">
    <location>
        <begin position="36"/>
        <end position="62"/>
    </location>
</feature>
<proteinExistence type="predicted"/>
<keyword evidence="1" id="KW-0472">Membrane</keyword>
<evidence type="ECO:0000313" key="2">
    <source>
        <dbReference type="EMBL" id="GIH27113.1"/>
    </source>
</evidence>
<dbReference type="InterPro" id="IPR011042">
    <property type="entry name" value="6-blade_b-propeller_TolB-like"/>
</dbReference>
<dbReference type="AlphaFoldDB" id="A0A919QE78"/>
<reference evidence="2" key="1">
    <citation type="submission" date="2021-01" db="EMBL/GenBank/DDBJ databases">
        <title>Whole genome shotgun sequence of Acrocarpospora phusangensis NBRC 108782.</title>
        <authorList>
            <person name="Komaki H."/>
            <person name="Tamura T."/>
        </authorList>
    </citation>
    <scope>NUCLEOTIDE SEQUENCE</scope>
    <source>
        <strain evidence="2">NBRC 108782</strain>
    </source>
</reference>
<gene>
    <name evidence="2" type="ORF">Aph01nite_54230</name>
</gene>
<comment type="caution">
    <text evidence="2">The sequence shown here is derived from an EMBL/GenBank/DDBJ whole genome shotgun (WGS) entry which is preliminary data.</text>
</comment>
<organism evidence="2 3">
    <name type="scientific">Acrocarpospora phusangensis</name>
    <dbReference type="NCBI Taxonomy" id="1070424"/>
    <lineage>
        <taxon>Bacteria</taxon>
        <taxon>Bacillati</taxon>
        <taxon>Actinomycetota</taxon>
        <taxon>Actinomycetes</taxon>
        <taxon>Streptosporangiales</taxon>
        <taxon>Streptosporangiaceae</taxon>
        <taxon>Acrocarpospora</taxon>
    </lineage>
</organism>
<evidence type="ECO:0000313" key="3">
    <source>
        <dbReference type="Proteomes" id="UP000640052"/>
    </source>
</evidence>
<name>A0A919QE78_9ACTN</name>
<accession>A0A919QE78</accession>